<evidence type="ECO:0000256" key="1">
    <source>
        <dbReference type="SAM" id="SignalP"/>
    </source>
</evidence>
<organism evidence="2">
    <name type="scientific">uncultured Pleomorphomonas sp</name>
    <dbReference type="NCBI Taxonomy" id="442121"/>
    <lineage>
        <taxon>Bacteria</taxon>
        <taxon>Pseudomonadati</taxon>
        <taxon>Pseudomonadota</taxon>
        <taxon>Alphaproteobacteria</taxon>
        <taxon>Hyphomicrobiales</taxon>
        <taxon>Pleomorphomonadaceae</taxon>
        <taxon>Pleomorphomonas</taxon>
        <taxon>environmental samples</taxon>
    </lineage>
</organism>
<dbReference type="AlphaFoldDB" id="A0A212L1G8"/>
<feature type="signal peptide" evidence="1">
    <location>
        <begin position="1"/>
        <end position="25"/>
    </location>
</feature>
<protein>
    <submittedName>
        <fullName evidence="2">Uncharacterized protein</fullName>
    </submittedName>
</protein>
<dbReference type="SUPFAM" id="SSF53474">
    <property type="entry name" value="alpha/beta-Hydrolases"/>
    <property type="match status" value="1"/>
</dbReference>
<dbReference type="RefSeq" id="WP_288198959.1">
    <property type="nucleotide sequence ID" value="NZ_LT608334.1"/>
</dbReference>
<feature type="chain" id="PRO_5012284442" evidence="1">
    <location>
        <begin position="26"/>
        <end position="533"/>
    </location>
</feature>
<reference evidence="2" key="1">
    <citation type="submission" date="2016-08" db="EMBL/GenBank/DDBJ databases">
        <authorList>
            <person name="Seilhamer J.J."/>
        </authorList>
    </citation>
    <scope>NUCLEOTIDE SEQUENCE</scope>
    <source>
        <strain evidence="2">86</strain>
    </source>
</reference>
<dbReference type="Gene3D" id="3.40.50.1820">
    <property type="entry name" value="alpha/beta hydrolase"/>
    <property type="match status" value="1"/>
</dbReference>
<keyword evidence="1" id="KW-0732">Signal</keyword>
<gene>
    <name evidence="2" type="ORF">KL86PLE_100132</name>
</gene>
<dbReference type="InterPro" id="IPR029058">
    <property type="entry name" value="AB_hydrolase_fold"/>
</dbReference>
<name>A0A212L1G8_9HYPH</name>
<sequence length="533" mass="57310">MVKIAVRLMGGAGFACLALTGSALAEGSVGARSPAPECTADVHYDQNGKSWPGYYAEDADGRHCVPFTATHKLAPDGYKGDYYVDEFTDAKVRAAWADCLRQGPACSDPVRERAKTFIRPPFAATGTVNPFGKIDPDGDVDLNDIRRPKFFGQAPYAEKIAEVDSRTWIVEVEVPSERYEHDALNVPPSKTWKVRGWYIEGKGVENGQGDLVRPLVVMVGGRSIETTAIHDPKDERVWVYNAGKGTYDTAKFPGSTEVWGSLQWREYLRKLNEAGFDVLTLDKRAHGISGGLDTSNTVEQARDIFRAVDAFETGKGLRIAGPNGTVLTGDAAAGKLLAGQKARDVQLLIGGASQGSLVTSHAMYLNFVCDRAFEEANEACGAPLGYNVKAGIALAEFVHAVGYTPRVLIEGLLRSEYHVPYIPTGEILGSVPEWPAVFLGRGLWDMAGGLEGALDVYDRGTGLKEIAVVRGPHAEGAAGPENVAHLQDRIVAFSKAVIHGDGEVPGAAKFSNLRELVLSAPPVWEESMKPAGN</sequence>
<evidence type="ECO:0000313" key="2">
    <source>
        <dbReference type="EMBL" id="SCM71380.1"/>
    </source>
</evidence>
<accession>A0A212L1G8</accession>
<proteinExistence type="predicted"/>
<dbReference type="EMBL" id="FMJD01000002">
    <property type="protein sequence ID" value="SCM71380.1"/>
    <property type="molecule type" value="Genomic_DNA"/>
</dbReference>